<evidence type="ECO:0000256" key="4">
    <source>
        <dbReference type="ARBA" id="ARBA00023163"/>
    </source>
</evidence>
<dbReference type="PANTHER" id="PTHR30385">
    <property type="entry name" value="SIGMA FACTOR F FLAGELLAR"/>
    <property type="match status" value="1"/>
</dbReference>
<keyword evidence="4" id="KW-0804">Transcription</keyword>
<evidence type="ECO:0000313" key="9">
    <source>
        <dbReference type="Proteomes" id="UP000000557"/>
    </source>
</evidence>
<proteinExistence type="predicted"/>
<dbReference type="NCBIfam" id="TIGR02937">
    <property type="entry name" value="sigma70-ECF"/>
    <property type="match status" value="1"/>
</dbReference>
<dbReference type="InterPro" id="IPR013325">
    <property type="entry name" value="RNA_pol_sigma_r2"/>
</dbReference>
<dbReference type="SUPFAM" id="SSF88946">
    <property type="entry name" value="Sigma2 domain of RNA polymerase sigma factors"/>
    <property type="match status" value="1"/>
</dbReference>
<evidence type="ECO:0000259" key="6">
    <source>
        <dbReference type="Pfam" id="PF04542"/>
    </source>
</evidence>
<dbReference type="Gene3D" id="1.10.10.60">
    <property type="entry name" value="Homeodomain-like"/>
    <property type="match status" value="1"/>
</dbReference>
<dbReference type="KEGG" id="gvi:gll3664"/>
<dbReference type="InterPro" id="IPR007627">
    <property type="entry name" value="RNA_pol_sigma70_r2"/>
</dbReference>
<dbReference type="InParanoid" id="Q7NF62"/>
<dbReference type="Proteomes" id="UP000000557">
    <property type="component" value="Chromosome"/>
</dbReference>
<feature type="domain" description="RNA polymerase sigma-70 region 4" evidence="7">
    <location>
        <begin position="337"/>
        <end position="374"/>
    </location>
</feature>
<dbReference type="EnsemblBacteria" id="BAC91605">
    <property type="protein sequence ID" value="BAC91605"/>
    <property type="gene ID" value="BAC91605"/>
</dbReference>
<evidence type="ECO:0000259" key="7">
    <source>
        <dbReference type="Pfam" id="PF04545"/>
    </source>
</evidence>
<dbReference type="AlphaFoldDB" id="Q7NF62"/>
<dbReference type="InterPro" id="IPR007630">
    <property type="entry name" value="RNA_pol_sigma70_r4"/>
</dbReference>
<keyword evidence="1" id="KW-0805">Transcription regulation</keyword>
<reference evidence="8 9" key="1">
    <citation type="journal article" date="2003" name="DNA Res.">
        <title>Complete genome structure of Gloeobacter violaceus PCC 7421, a cyanobacterium that lacks thylakoids.</title>
        <authorList>
            <person name="Nakamura Y."/>
            <person name="Kaneko T."/>
            <person name="Sato S."/>
            <person name="Mimuro M."/>
            <person name="Miyashita H."/>
            <person name="Tsuchiya T."/>
            <person name="Sasamoto S."/>
            <person name="Watanabe A."/>
            <person name="Kawashima K."/>
            <person name="Kishida Y."/>
            <person name="Kiyokawa C."/>
            <person name="Kohara M."/>
            <person name="Matsumoto M."/>
            <person name="Matsuno A."/>
            <person name="Nakazaki N."/>
            <person name="Shimpo S."/>
            <person name="Takeuchi C."/>
            <person name="Yamada M."/>
            <person name="Tabata S."/>
        </authorList>
    </citation>
    <scope>NUCLEOTIDE SEQUENCE [LARGE SCALE GENOMIC DNA]</scope>
    <source>
        <strain evidence="9">ATCC 29082 / PCC 7421</strain>
    </source>
</reference>
<evidence type="ECO:0000313" key="8">
    <source>
        <dbReference type="EMBL" id="BAC91605.1"/>
    </source>
</evidence>
<protein>
    <submittedName>
        <fullName evidence="8">Gll3664 protein</fullName>
    </submittedName>
</protein>
<dbReference type="HOGENOM" id="CLU_042265_0_0_3"/>
<accession>Q7NF62</accession>
<gene>
    <name evidence="8" type="ordered locus">gll3664</name>
</gene>
<dbReference type="Pfam" id="PF04542">
    <property type="entry name" value="Sigma70_r2"/>
    <property type="match status" value="1"/>
</dbReference>
<keyword evidence="9" id="KW-1185">Reference proteome</keyword>
<name>Q7NF62_GLOVI</name>
<dbReference type="Pfam" id="PF04545">
    <property type="entry name" value="Sigma70_r4"/>
    <property type="match status" value="1"/>
</dbReference>
<dbReference type="GO" id="GO:0006352">
    <property type="term" value="P:DNA-templated transcription initiation"/>
    <property type="evidence" value="ECO:0007669"/>
    <property type="project" value="InterPro"/>
</dbReference>
<feature type="coiled-coil region" evidence="5">
    <location>
        <begin position="303"/>
        <end position="330"/>
    </location>
</feature>
<dbReference type="STRING" id="251221.gene:10761179"/>
<evidence type="ECO:0000256" key="1">
    <source>
        <dbReference type="ARBA" id="ARBA00023015"/>
    </source>
</evidence>
<dbReference type="GO" id="GO:0006355">
    <property type="term" value="P:regulation of DNA-templated transcription"/>
    <property type="evidence" value="ECO:0000318"/>
    <property type="project" value="GO_Central"/>
</dbReference>
<dbReference type="OrthoDB" id="527295at2"/>
<dbReference type="GO" id="GO:0016987">
    <property type="term" value="F:sigma factor activity"/>
    <property type="evidence" value="ECO:0000318"/>
    <property type="project" value="GO_Central"/>
</dbReference>
<keyword evidence="3" id="KW-0238">DNA-binding</keyword>
<keyword evidence="2" id="KW-0731">Sigma factor</keyword>
<dbReference type="InterPro" id="IPR013324">
    <property type="entry name" value="RNA_pol_sigma_r3/r4-like"/>
</dbReference>
<dbReference type="SUPFAM" id="SSF88659">
    <property type="entry name" value="Sigma3 and sigma4 domains of RNA polymerase sigma factors"/>
    <property type="match status" value="1"/>
</dbReference>
<keyword evidence="5" id="KW-0175">Coiled coil</keyword>
<dbReference type="GO" id="GO:0003677">
    <property type="term" value="F:DNA binding"/>
    <property type="evidence" value="ECO:0007669"/>
    <property type="project" value="UniProtKB-KW"/>
</dbReference>
<evidence type="ECO:0000256" key="5">
    <source>
        <dbReference type="SAM" id="Coils"/>
    </source>
</evidence>
<evidence type="ECO:0000256" key="2">
    <source>
        <dbReference type="ARBA" id="ARBA00023082"/>
    </source>
</evidence>
<dbReference type="eggNOG" id="COG1191">
    <property type="taxonomic scope" value="Bacteria"/>
</dbReference>
<dbReference type="PANTHER" id="PTHR30385:SF7">
    <property type="entry name" value="RNA POLYMERASE SIGMA FACTOR FLIA"/>
    <property type="match status" value="1"/>
</dbReference>
<feature type="domain" description="RNA polymerase sigma-70 region 2" evidence="6">
    <location>
        <begin position="99"/>
        <end position="165"/>
    </location>
</feature>
<dbReference type="EMBL" id="BA000045">
    <property type="protein sequence ID" value="BAC91605.1"/>
    <property type="molecule type" value="Genomic_DNA"/>
</dbReference>
<organism evidence="8 9">
    <name type="scientific">Gloeobacter violaceus (strain ATCC 29082 / PCC 7421)</name>
    <dbReference type="NCBI Taxonomy" id="251221"/>
    <lineage>
        <taxon>Bacteria</taxon>
        <taxon>Bacillati</taxon>
        <taxon>Cyanobacteriota</taxon>
        <taxon>Cyanophyceae</taxon>
        <taxon>Gloeobacterales</taxon>
        <taxon>Gloeobacteraceae</taxon>
        <taxon>Gloeobacter</taxon>
    </lineage>
</organism>
<reference evidence="8 9" key="2">
    <citation type="journal article" date="2003" name="DNA Res.">
        <title>Complete genome structure of Gloeobacter violaceus PCC 7421, a cyanobacterium that lacks thylakoids (supplement).</title>
        <authorList>
            <person name="Nakamura Y."/>
            <person name="Kaneko T."/>
            <person name="Sato S."/>
            <person name="Mimuro M."/>
            <person name="Miyashita H."/>
            <person name="Tsuchiya T."/>
            <person name="Sasamoto S."/>
            <person name="Watanabe A."/>
            <person name="Kawashima K."/>
            <person name="Kishida Y."/>
            <person name="Kiyokawa C."/>
            <person name="Kohara M."/>
            <person name="Matsumoto M."/>
            <person name="Matsuno A."/>
            <person name="Nakazaki N."/>
            <person name="Shimpo S."/>
            <person name="Takeuchi C."/>
            <person name="Yamada M."/>
            <person name="Tabata S."/>
        </authorList>
    </citation>
    <scope>NUCLEOTIDE SEQUENCE [LARGE SCALE GENOMIC DNA]</scope>
    <source>
        <strain evidence="9">ATCC 29082 / PCC 7421</strain>
    </source>
</reference>
<dbReference type="InterPro" id="IPR014284">
    <property type="entry name" value="RNA_pol_sigma-70_dom"/>
</dbReference>
<dbReference type="PhylomeDB" id="Q7NF62"/>
<evidence type="ECO:0000256" key="3">
    <source>
        <dbReference type="ARBA" id="ARBA00023125"/>
    </source>
</evidence>
<sequence>MLSLTKEVRVRSPFPFYRRAEIVELFSTYLSWNMGRPAGWIADAQLQSSIEHSLGRLAQADASRRFWVLYWHRIWQDDQTVGAEARRLAARHLCAYLQEACYRAAHRASTRFTSSRFEVFDLFQIGMLKCDRVLRGFQPERGDSLDNYAISVFHSIIGEALRQHQEADISSPWALLRRVTQRFLCASLKQVSYDERAIRCYVLAWICFRELYCPAPRRDSARLADPDPATWQRVCALYHRESIGQGLAAGAPPTPQLLEQWLRQCAVAVRAALVPDIRPLGGASGDGTSLDRLETLPVVQQPSEFERLIAEEQEQEREALRERLNALLGEAIVRVQPQADRELLRLYYQGGMTQSEIGERFAIRQWTVHRRLKRLKAQLLEQLAPRCAQVLHRPLSLALLEAIGTVLEEWLQAYHGDHGE</sequence>